<dbReference type="InterPro" id="IPR025139">
    <property type="entry name" value="DUF4062"/>
</dbReference>
<sequence>MIRTPDQRIRVFVSSTLRELADERRAARAAIERMRLAPVMFELGARPHPPRELYRSYLEQSDVFVGIYGERYGWIAPGEEVSGLEDEYLLAPATMPKLIYIKEAENREDRLNNLIDRIRGDDTASYVSFATAEELAERVAGDLATMLAERFEGSRAPEEADAVSPLATKIPPPYTETLGRDADVAAVLDLLADDTVRLVTLVGPGGIGKSRLAIEVALRAAAVGDRDVAFILLEHVTDPGQVIPTIAAEFGVRDSGRGSIADDIGRALGDRRMLVVLDNFEQVLDAAPVLVALSEALPGTSFLVTSRARLRVRPEHVYDVPPLPLPDPTRAIHAGTALDSWAIRLFRDRARAANPAFDITEDNVAAVAGICAALDGVPLALELAAARIRVLTPSALLERLERRLPLLVASTRDLPDRQRTIETTIAWSAGLLEPAPRALLIRLGVFAGDFSLDAVEAVGAGLSADADTLSLLTELVDNSLVRPRELAAVPVFGLLATVREYALALLEASPDAAEVRRLHADHYTRLALEIAPKLQGRTQLSALARLGAERDNLRTAGRHLLEMGAVDMLSRVVWDLFLYWWIRGLMPEARAWMDAILATGVAVSDATRAIALGYSSWVSLWQQRGGVGPGPFEESVALFRSIGDRDSEALALGSLALAYLAEVPPELDRAEESGRASLSMLEGRMPTIESMAKVAIGRVFVVRGDVAQAARWFDEALEQAELIGDPFATTLAITNRAWMWIAQGAPRGDLFERNLVLATELGNVDGAAYALEGLIAISVLSGDIERAGVIAGAAESVRRLTGMGEQATIVTFEPFVASVLATAAAPAFEAARARGRMMTVHEATEYALGSAAGPTADTGATLETSSGARS</sequence>
<feature type="domain" description="Winged helix-turn-helix" evidence="4">
    <location>
        <begin position="432"/>
        <end position="506"/>
    </location>
</feature>
<dbReference type="Proteomes" id="UP001499933">
    <property type="component" value="Unassembled WGS sequence"/>
</dbReference>
<dbReference type="InterPro" id="IPR058852">
    <property type="entry name" value="HTH_77"/>
</dbReference>
<dbReference type="SUPFAM" id="SSF48452">
    <property type="entry name" value="TPR-like"/>
    <property type="match status" value="1"/>
</dbReference>
<name>A0ABP5BIW4_9MICO</name>
<feature type="domain" description="NB-ARC" evidence="2">
    <location>
        <begin position="182"/>
        <end position="308"/>
    </location>
</feature>
<dbReference type="RefSeq" id="WP_344090250.1">
    <property type="nucleotide sequence ID" value="NZ_BAAAOG010000001.1"/>
</dbReference>
<dbReference type="EMBL" id="BAAAOG010000001">
    <property type="protein sequence ID" value="GAA1943791.1"/>
    <property type="molecule type" value="Genomic_DNA"/>
</dbReference>
<keyword evidence="6" id="KW-1185">Reference proteome</keyword>
<evidence type="ECO:0000313" key="5">
    <source>
        <dbReference type="EMBL" id="GAA1943791.1"/>
    </source>
</evidence>
<reference evidence="6" key="1">
    <citation type="journal article" date="2019" name="Int. J. Syst. Evol. Microbiol.">
        <title>The Global Catalogue of Microorganisms (GCM) 10K type strain sequencing project: providing services to taxonomists for standard genome sequencing and annotation.</title>
        <authorList>
            <consortium name="The Broad Institute Genomics Platform"/>
            <consortium name="The Broad Institute Genome Sequencing Center for Infectious Disease"/>
            <person name="Wu L."/>
            <person name="Ma J."/>
        </authorList>
    </citation>
    <scope>NUCLEOTIDE SEQUENCE [LARGE SCALE GENOMIC DNA]</scope>
    <source>
        <strain evidence="6">JCM 14901</strain>
    </source>
</reference>
<dbReference type="Pfam" id="PF00931">
    <property type="entry name" value="NB-ARC"/>
    <property type="match status" value="1"/>
</dbReference>
<protein>
    <submittedName>
        <fullName evidence="5">BTAD domain-containing putative transcriptional regulator</fullName>
    </submittedName>
</protein>
<dbReference type="SUPFAM" id="SSF52540">
    <property type="entry name" value="P-loop containing nucleoside triphosphate hydrolases"/>
    <property type="match status" value="1"/>
</dbReference>
<dbReference type="Gene3D" id="3.40.50.300">
    <property type="entry name" value="P-loop containing nucleotide triphosphate hydrolases"/>
    <property type="match status" value="1"/>
</dbReference>
<dbReference type="PANTHER" id="PTHR47691">
    <property type="entry name" value="REGULATOR-RELATED"/>
    <property type="match status" value="1"/>
</dbReference>
<accession>A0ABP5BIW4</accession>
<evidence type="ECO:0000313" key="6">
    <source>
        <dbReference type="Proteomes" id="UP001499933"/>
    </source>
</evidence>
<comment type="caution">
    <text evidence="5">The sequence shown here is derived from an EMBL/GenBank/DDBJ whole genome shotgun (WGS) entry which is preliminary data.</text>
</comment>
<dbReference type="InterPro" id="IPR011990">
    <property type="entry name" value="TPR-like_helical_dom_sf"/>
</dbReference>
<evidence type="ECO:0000259" key="3">
    <source>
        <dbReference type="Pfam" id="PF13271"/>
    </source>
</evidence>
<feature type="region of interest" description="Disordered" evidence="1">
    <location>
        <begin position="851"/>
        <end position="870"/>
    </location>
</feature>
<dbReference type="Pfam" id="PF25872">
    <property type="entry name" value="HTH_77"/>
    <property type="match status" value="1"/>
</dbReference>
<feature type="compositionally biased region" description="Polar residues" evidence="1">
    <location>
        <begin position="861"/>
        <end position="870"/>
    </location>
</feature>
<dbReference type="Pfam" id="PF13271">
    <property type="entry name" value="DUF4062"/>
    <property type="match status" value="1"/>
</dbReference>
<proteinExistence type="predicted"/>
<dbReference type="InterPro" id="IPR002182">
    <property type="entry name" value="NB-ARC"/>
</dbReference>
<feature type="domain" description="DUF4062" evidence="3">
    <location>
        <begin position="10"/>
        <end position="91"/>
    </location>
</feature>
<dbReference type="InterPro" id="IPR027417">
    <property type="entry name" value="P-loop_NTPase"/>
</dbReference>
<dbReference type="Gene3D" id="1.25.40.10">
    <property type="entry name" value="Tetratricopeptide repeat domain"/>
    <property type="match status" value="1"/>
</dbReference>
<organism evidence="5 6">
    <name type="scientific">Microbacterium deminutum</name>
    <dbReference type="NCBI Taxonomy" id="344164"/>
    <lineage>
        <taxon>Bacteria</taxon>
        <taxon>Bacillati</taxon>
        <taxon>Actinomycetota</taxon>
        <taxon>Actinomycetes</taxon>
        <taxon>Micrococcales</taxon>
        <taxon>Microbacteriaceae</taxon>
        <taxon>Microbacterium</taxon>
    </lineage>
</organism>
<evidence type="ECO:0000259" key="4">
    <source>
        <dbReference type="Pfam" id="PF25872"/>
    </source>
</evidence>
<evidence type="ECO:0000256" key="1">
    <source>
        <dbReference type="SAM" id="MobiDB-lite"/>
    </source>
</evidence>
<evidence type="ECO:0000259" key="2">
    <source>
        <dbReference type="Pfam" id="PF00931"/>
    </source>
</evidence>
<dbReference type="PANTHER" id="PTHR47691:SF3">
    <property type="entry name" value="HTH-TYPE TRANSCRIPTIONAL REGULATOR RV0890C-RELATED"/>
    <property type="match status" value="1"/>
</dbReference>
<dbReference type="PRINTS" id="PR00364">
    <property type="entry name" value="DISEASERSIST"/>
</dbReference>
<gene>
    <name evidence="5" type="ORF">GCM10009776_01910</name>
</gene>